<keyword evidence="2" id="KW-1185">Reference proteome</keyword>
<dbReference type="RefSeq" id="WP_156338991.1">
    <property type="nucleotide sequence ID" value="NZ_CP012159.1"/>
</dbReference>
<gene>
    <name evidence="1" type="ORF">CMC5_063290</name>
</gene>
<name>A0A0K1EMI1_CHOCO</name>
<organism evidence="1 2">
    <name type="scientific">Chondromyces crocatus</name>
    <dbReference type="NCBI Taxonomy" id="52"/>
    <lineage>
        <taxon>Bacteria</taxon>
        <taxon>Pseudomonadati</taxon>
        <taxon>Myxococcota</taxon>
        <taxon>Polyangia</taxon>
        <taxon>Polyangiales</taxon>
        <taxon>Polyangiaceae</taxon>
        <taxon>Chondromyces</taxon>
    </lineage>
</organism>
<dbReference type="EMBL" id="CP012159">
    <property type="protein sequence ID" value="AKT42105.1"/>
    <property type="molecule type" value="Genomic_DNA"/>
</dbReference>
<dbReference type="OrthoDB" id="5509933at2"/>
<dbReference type="STRING" id="52.CMC5_063290"/>
<reference evidence="1 2" key="1">
    <citation type="submission" date="2015-07" db="EMBL/GenBank/DDBJ databases">
        <title>Genome analysis of myxobacterium Chondromyces crocatus Cm c5 reveals a high potential for natural compound synthesis and the genetic basis for the loss of fruiting body formation.</title>
        <authorList>
            <person name="Zaburannyi N."/>
            <person name="Bunk B."/>
            <person name="Maier J."/>
            <person name="Overmann J."/>
            <person name="Mueller R."/>
        </authorList>
    </citation>
    <scope>NUCLEOTIDE SEQUENCE [LARGE SCALE GENOMIC DNA]</scope>
    <source>
        <strain evidence="1 2">Cm c5</strain>
    </source>
</reference>
<sequence>MRGLSQRAGWWGGALSVTFLVGCGSRGDATSPDDLPNFVQITVVDAKLGLGKSDGSQWDGLGVVPLEAIQDLAKAMSVIDRRAQIADHGIAILRTGIGMFNAPDAVGWAELVGADLPQTATRQQLVAEAEDTFLPVWRGPPTWNRVPFHASLALTGRLEDDDTPGRNDLIGNFYIPYDQLLAALRAQRVHQVQLSEQTHNQLLFIGVLVRPSS</sequence>
<dbReference type="PROSITE" id="PS51257">
    <property type="entry name" value="PROKAR_LIPOPROTEIN"/>
    <property type="match status" value="1"/>
</dbReference>
<dbReference type="PATRIC" id="fig|52.7.peg.6958"/>
<evidence type="ECO:0000313" key="1">
    <source>
        <dbReference type="EMBL" id="AKT42105.1"/>
    </source>
</evidence>
<accession>A0A0K1EMI1</accession>
<protein>
    <recommendedName>
        <fullName evidence="3">Lipoprotein</fullName>
    </recommendedName>
</protein>
<dbReference type="Proteomes" id="UP000067626">
    <property type="component" value="Chromosome"/>
</dbReference>
<proteinExistence type="predicted"/>
<dbReference type="AlphaFoldDB" id="A0A0K1EMI1"/>
<evidence type="ECO:0000313" key="2">
    <source>
        <dbReference type="Proteomes" id="UP000067626"/>
    </source>
</evidence>
<evidence type="ECO:0008006" key="3">
    <source>
        <dbReference type="Google" id="ProtNLM"/>
    </source>
</evidence>
<dbReference type="KEGG" id="ccro:CMC5_063290"/>